<dbReference type="Pfam" id="PF13456">
    <property type="entry name" value="RVT_3"/>
    <property type="match status" value="1"/>
</dbReference>
<evidence type="ECO:0000259" key="1">
    <source>
        <dbReference type="Pfam" id="PF13456"/>
    </source>
</evidence>
<reference evidence="2 3" key="1">
    <citation type="submission" date="2021-07" db="EMBL/GenBank/DDBJ databases">
        <authorList>
            <consortium name="Genoscope - CEA"/>
            <person name="William W."/>
        </authorList>
    </citation>
    <scope>NUCLEOTIDE SEQUENCE [LARGE SCALE GENOMIC DNA]</scope>
</reference>
<dbReference type="AlphaFoldDB" id="A0A8D9M4C4"/>
<dbReference type="InterPro" id="IPR044730">
    <property type="entry name" value="RNase_H-like_dom_plant"/>
</dbReference>
<dbReference type="InterPro" id="IPR052929">
    <property type="entry name" value="RNase_H-like_EbsB-rel"/>
</dbReference>
<dbReference type="GO" id="GO:0004523">
    <property type="term" value="F:RNA-DNA hybrid ribonuclease activity"/>
    <property type="evidence" value="ECO:0007669"/>
    <property type="project" value="InterPro"/>
</dbReference>
<dbReference type="Proteomes" id="UP000694005">
    <property type="component" value="Chromosome A08"/>
</dbReference>
<dbReference type="InterPro" id="IPR036397">
    <property type="entry name" value="RNaseH_sf"/>
</dbReference>
<dbReference type="Gene3D" id="3.30.420.10">
    <property type="entry name" value="Ribonuclease H-like superfamily/Ribonuclease H"/>
    <property type="match status" value="1"/>
</dbReference>
<dbReference type="EMBL" id="LS974624">
    <property type="protein sequence ID" value="CAG7898132.1"/>
    <property type="molecule type" value="Genomic_DNA"/>
</dbReference>
<protein>
    <recommendedName>
        <fullName evidence="1">RNase H type-1 domain-containing protein</fullName>
    </recommendedName>
</protein>
<gene>
    <name evidence="2" type="ORF">BRAPAZ1V2_A08P17980.2</name>
</gene>
<dbReference type="Gramene" id="A08p17980.2_BraZ1">
    <property type="protein sequence ID" value="A08p17980.2_BraZ1.CDS.1"/>
    <property type="gene ID" value="A08g17980.2_BraZ1"/>
</dbReference>
<dbReference type="CDD" id="cd06222">
    <property type="entry name" value="RNase_H_like"/>
    <property type="match status" value="1"/>
</dbReference>
<name>A0A8D9M4C4_BRACM</name>
<dbReference type="PANTHER" id="PTHR47074:SF49">
    <property type="entry name" value="POLYNUCLEOTIDYL TRANSFERASE, RIBONUCLEASE H-LIKE SUPERFAMILY PROTEIN"/>
    <property type="match status" value="1"/>
</dbReference>
<dbReference type="InterPro" id="IPR002156">
    <property type="entry name" value="RNaseH_domain"/>
</dbReference>
<proteinExistence type="predicted"/>
<organism evidence="2 3">
    <name type="scientific">Brassica campestris</name>
    <name type="common">Field mustard</name>
    <dbReference type="NCBI Taxonomy" id="3711"/>
    <lineage>
        <taxon>Eukaryota</taxon>
        <taxon>Viridiplantae</taxon>
        <taxon>Streptophyta</taxon>
        <taxon>Embryophyta</taxon>
        <taxon>Tracheophyta</taxon>
        <taxon>Spermatophyta</taxon>
        <taxon>Magnoliopsida</taxon>
        <taxon>eudicotyledons</taxon>
        <taxon>Gunneridae</taxon>
        <taxon>Pentapetalae</taxon>
        <taxon>rosids</taxon>
        <taxon>malvids</taxon>
        <taxon>Brassicales</taxon>
        <taxon>Brassicaceae</taxon>
        <taxon>Brassiceae</taxon>
        <taxon>Brassica</taxon>
    </lineage>
</organism>
<evidence type="ECO:0000313" key="3">
    <source>
        <dbReference type="Proteomes" id="UP000694005"/>
    </source>
</evidence>
<dbReference type="SUPFAM" id="SSF53098">
    <property type="entry name" value="Ribonuclease H-like"/>
    <property type="match status" value="1"/>
</dbReference>
<dbReference type="PANTHER" id="PTHR47074">
    <property type="entry name" value="BNAC02G40300D PROTEIN"/>
    <property type="match status" value="1"/>
</dbReference>
<dbReference type="InterPro" id="IPR012337">
    <property type="entry name" value="RNaseH-like_sf"/>
</dbReference>
<sequence length="140" mass="15146">MTIFCNTDAAWKSDTKAAGLGWIFTDENGHELTRGSSAQHHVSSALMAETLAVREALIHAATLNLTKICLRTDSQELVRAITTGRRPSDLFGVLSDVDSLASPPTSPFAFCRFVFISRAFNESADSLAKASLSLYLGLRP</sequence>
<feature type="domain" description="RNase H type-1" evidence="1">
    <location>
        <begin position="6"/>
        <end position="130"/>
    </location>
</feature>
<accession>A0A8D9M4C4</accession>
<evidence type="ECO:0000313" key="2">
    <source>
        <dbReference type="EMBL" id="CAG7898132.1"/>
    </source>
</evidence>
<dbReference type="GO" id="GO:0003676">
    <property type="term" value="F:nucleic acid binding"/>
    <property type="evidence" value="ECO:0007669"/>
    <property type="project" value="InterPro"/>
</dbReference>